<dbReference type="AlphaFoldDB" id="A0A0C4DKC0"/>
<dbReference type="VEuPathDB" id="FungiDB:MAPG_00188"/>
<dbReference type="EMBL" id="ADBL01000039">
    <property type="status" value="NOT_ANNOTATED_CDS"/>
    <property type="molecule type" value="Genomic_DNA"/>
</dbReference>
<reference evidence="2" key="1">
    <citation type="submission" date="2010-05" db="EMBL/GenBank/DDBJ databases">
        <title>The Genome Sequence of Magnaporthe poae strain ATCC 64411.</title>
        <authorList>
            <consortium name="The Broad Institute Genome Sequencing Platform"/>
            <consortium name="Broad Institute Genome Sequencing Center for Infectious Disease"/>
            <person name="Ma L.-J."/>
            <person name="Dead R."/>
            <person name="Young S."/>
            <person name="Zeng Q."/>
            <person name="Koehrsen M."/>
            <person name="Alvarado L."/>
            <person name="Berlin A."/>
            <person name="Chapman S.B."/>
            <person name="Chen Z."/>
            <person name="Freedman E."/>
            <person name="Gellesch M."/>
            <person name="Goldberg J."/>
            <person name="Griggs A."/>
            <person name="Gujja S."/>
            <person name="Heilman E.R."/>
            <person name="Heiman D."/>
            <person name="Hepburn T."/>
            <person name="Howarth C."/>
            <person name="Jen D."/>
            <person name="Larson L."/>
            <person name="Mehta T."/>
            <person name="Neiman D."/>
            <person name="Pearson M."/>
            <person name="Roberts A."/>
            <person name="Saif S."/>
            <person name="Shea T."/>
            <person name="Shenoy N."/>
            <person name="Sisk P."/>
            <person name="Stolte C."/>
            <person name="Sykes S."/>
            <person name="Walk T."/>
            <person name="White J."/>
            <person name="Yandava C."/>
            <person name="Haas B."/>
            <person name="Nusbaum C."/>
            <person name="Birren B."/>
        </authorList>
    </citation>
    <scope>NUCLEOTIDE SEQUENCE</scope>
    <source>
        <strain evidence="2">ATCC 64411</strain>
    </source>
</reference>
<feature type="signal peptide" evidence="1">
    <location>
        <begin position="1"/>
        <end position="25"/>
    </location>
</feature>
<dbReference type="EnsemblFungi" id="MAPG_00188T0">
    <property type="protein sequence ID" value="MAPG_00188T0"/>
    <property type="gene ID" value="MAPG_00188"/>
</dbReference>
<dbReference type="Proteomes" id="UP000011715">
    <property type="component" value="Unassembled WGS sequence"/>
</dbReference>
<reference evidence="4" key="2">
    <citation type="submission" date="2010-05" db="EMBL/GenBank/DDBJ databases">
        <title>The genome sequence of Magnaporthe poae strain ATCC 64411.</title>
        <authorList>
            <person name="Ma L.-J."/>
            <person name="Dead R."/>
            <person name="Young S."/>
            <person name="Zeng Q."/>
            <person name="Koehrsen M."/>
            <person name="Alvarado L."/>
            <person name="Berlin A."/>
            <person name="Chapman S.B."/>
            <person name="Chen Z."/>
            <person name="Freedman E."/>
            <person name="Gellesch M."/>
            <person name="Goldberg J."/>
            <person name="Griggs A."/>
            <person name="Gujja S."/>
            <person name="Heilman E.R."/>
            <person name="Heiman D."/>
            <person name="Hepburn T."/>
            <person name="Howarth C."/>
            <person name="Jen D."/>
            <person name="Larson L."/>
            <person name="Mehta T."/>
            <person name="Neiman D."/>
            <person name="Pearson M."/>
            <person name="Roberts A."/>
            <person name="Saif S."/>
            <person name="Shea T."/>
            <person name="Shenoy N."/>
            <person name="Sisk P."/>
            <person name="Stolte C."/>
            <person name="Sykes S."/>
            <person name="Walk T."/>
            <person name="White J."/>
            <person name="Yandava C."/>
            <person name="Haas B."/>
            <person name="Nusbaum C."/>
            <person name="Birren B."/>
        </authorList>
    </citation>
    <scope>NUCLEOTIDE SEQUENCE [LARGE SCALE GENOMIC DNA]</scope>
    <source>
        <strain evidence="4">ATCC 64411 / 73-15</strain>
    </source>
</reference>
<proteinExistence type="predicted"/>
<reference evidence="3" key="4">
    <citation type="journal article" date="2015" name="G3 (Bethesda)">
        <title>Genome sequences of three phytopathogenic species of the Magnaporthaceae family of fungi.</title>
        <authorList>
            <person name="Okagaki L.H."/>
            <person name="Nunes C.C."/>
            <person name="Sailsbery J."/>
            <person name="Clay B."/>
            <person name="Brown D."/>
            <person name="John T."/>
            <person name="Oh Y."/>
            <person name="Young N."/>
            <person name="Fitzgerald M."/>
            <person name="Haas B.J."/>
            <person name="Zeng Q."/>
            <person name="Young S."/>
            <person name="Adiconis X."/>
            <person name="Fan L."/>
            <person name="Levin J.Z."/>
            <person name="Mitchell T.K."/>
            <person name="Okubara P.A."/>
            <person name="Farman M.L."/>
            <person name="Kohn L.M."/>
            <person name="Birren B."/>
            <person name="Ma L.-J."/>
            <person name="Dean R.A."/>
        </authorList>
    </citation>
    <scope>NUCLEOTIDE SEQUENCE</scope>
    <source>
        <strain evidence="3">ATCC 64411 / 73-15</strain>
    </source>
</reference>
<protein>
    <submittedName>
        <fullName evidence="2 3">Uncharacterized protein</fullName>
    </submittedName>
</protein>
<name>A0A0C4DKC0_MAGP6</name>
<keyword evidence="1" id="KW-0732">Signal</keyword>
<feature type="chain" id="PRO_5009385065" evidence="1">
    <location>
        <begin position="26"/>
        <end position="122"/>
    </location>
</feature>
<gene>
    <name evidence="2" type="ORF">MAPG_00188</name>
</gene>
<reference evidence="3" key="5">
    <citation type="submission" date="2015-06" db="UniProtKB">
        <authorList>
            <consortium name="EnsemblFungi"/>
        </authorList>
    </citation>
    <scope>IDENTIFICATION</scope>
    <source>
        <strain evidence="3">ATCC 64411</strain>
    </source>
</reference>
<organism evidence="3 4">
    <name type="scientific">Magnaporthiopsis poae (strain ATCC 64411 / 73-15)</name>
    <name type="common">Kentucky bluegrass fungus</name>
    <name type="synonym">Magnaporthe poae</name>
    <dbReference type="NCBI Taxonomy" id="644358"/>
    <lineage>
        <taxon>Eukaryota</taxon>
        <taxon>Fungi</taxon>
        <taxon>Dikarya</taxon>
        <taxon>Ascomycota</taxon>
        <taxon>Pezizomycotina</taxon>
        <taxon>Sordariomycetes</taxon>
        <taxon>Sordariomycetidae</taxon>
        <taxon>Magnaporthales</taxon>
        <taxon>Magnaporthaceae</taxon>
        <taxon>Magnaporthiopsis</taxon>
    </lineage>
</organism>
<dbReference type="OrthoDB" id="10442641at2759"/>
<dbReference type="eggNOG" id="ENOG502RPXE">
    <property type="taxonomic scope" value="Eukaryota"/>
</dbReference>
<reference evidence="2" key="3">
    <citation type="submission" date="2011-03" db="EMBL/GenBank/DDBJ databases">
        <title>Annotation of Magnaporthe poae ATCC 64411.</title>
        <authorList>
            <person name="Ma L.-J."/>
            <person name="Dead R."/>
            <person name="Young S.K."/>
            <person name="Zeng Q."/>
            <person name="Gargeya S."/>
            <person name="Fitzgerald M."/>
            <person name="Haas B."/>
            <person name="Abouelleil A."/>
            <person name="Alvarado L."/>
            <person name="Arachchi H.M."/>
            <person name="Berlin A."/>
            <person name="Brown A."/>
            <person name="Chapman S.B."/>
            <person name="Chen Z."/>
            <person name="Dunbar C."/>
            <person name="Freedman E."/>
            <person name="Gearin G."/>
            <person name="Gellesch M."/>
            <person name="Goldberg J."/>
            <person name="Griggs A."/>
            <person name="Gujja S."/>
            <person name="Heiman D."/>
            <person name="Howarth C."/>
            <person name="Larson L."/>
            <person name="Lui A."/>
            <person name="MacDonald P.J.P."/>
            <person name="Mehta T."/>
            <person name="Montmayeur A."/>
            <person name="Murphy C."/>
            <person name="Neiman D."/>
            <person name="Pearson M."/>
            <person name="Priest M."/>
            <person name="Roberts A."/>
            <person name="Saif S."/>
            <person name="Shea T."/>
            <person name="Shenoy N."/>
            <person name="Sisk P."/>
            <person name="Stolte C."/>
            <person name="Sykes S."/>
            <person name="Yandava C."/>
            <person name="Wortman J."/>
            <person name="Nusbaum C."/>
            <person name="Birren B."/>
        </authorList>
    </citation>
    <scope>NUCLEOTIDE SEQUENCE</scope>
    <source>
        <strain evidence="2">ATCC 64411</strain>
    </source>
</reference>
<evidence type="ECO:0000313" key="3">
    <source>
        <dbReference type="EnsemblFungi" id="MAPG_00188T0"/>
    </source>
</evidence>
<evidence type="ECO:0000313" key="2">
    <source>
        <dbReference type="EMBL" id="KLU81093.1"/>
    </source>
</evidence>
<evidence type="ECO:0000313" key="4">
    <source>
        <dbReference type="Proteomes" id="UP000011715"/>
    </source>
</evidence>
<accession>A0A0C4DKC0</accession>
<dbReference type="EMBL" id="GL876966">
    <property type="protein sequence ID" value="KLU81093.1"/>
    <property type="molecule type" value="Genomic_DNA"/>
</dbReference>
<keyword evidence="4" id="KW-1185">Reference proteome</keyword>
<sequence length="122" mass="13337">MKTQHVSLPALQLAAALYFADAAAAVPTQQQTQQGLRPHCVDASGTEVAGNLCDDNQKRGTYFFATRDVVDSTDKLARRGAGLPETGGVVERSPMFLRPRIIRIGGFGRKEEDEEHRFRHGG</sequence>
<evidence type="ECO:0000256" key="1">
    <source>
        <dbReference type="SAM" id="SignalP"/>
    </source>
</evidence>